<evidence type="ECO:0000256" key="2">
    <source>
        <dbReference type="SAM" id="MobiDB-lite"/>
    </source>
</evidence>
<dbReference type="OrthoDB" id="62065at2"/>
<keyword evidence="1" id="KW-0175">Coiled coil</keyword>
<dbReference type="EMBL" id="QYUJ01000030">
    <property type="protein sequence ID" value="RJF69045.1"/>
    <property type="molecule type" value="Genomic_DNA"/>
</dbReference>
<feature type="coiled-coil region" evidence="1">
    <location>
        <begin position="253"/>
        <end position="287"/>
    </location>
</feature>
<accession>A0A418UZZ9</accession>
<proteinExistence type="predicted"/>
<gene>
    <name evidence="3" type="ORF">D3875_22225</name>
</gene>
<feature type="region of interest" description="Disordered" evidence="2">
    <location>
        <begin position="1"/>
        <end position="21"/>
    </location>
</feature>
<organism evidence="3 4">
    <name type="scientific">Deinococcus cavernae</name>
    <dbReference type="NCBI Taxonomy" id="2320857"/>
    <lineage>
        <taxon>Bacteria</taxon>
        <taxon>Thermotogati</taxon>
        <taxon>Deinococcota</taxon>
        <taxon>Deinococci</taxon>
        <taxon>Deinococcales</taxon>
        <taxon>Deinococcaceae</taxon>
        <taxon>Deinococcus</taxon>
    </lineage>
</organism>
<protein>
    <submittedName>
        <fullName evidence="3">DNA repair protein</fullName>
    </submittedName>
</protein>
<evidence type="ECO:0000313" key="3">
    <source>
        <dbReference type="EMBL" id="RJF69045.1"/>
    </source>
</evidence>
<evidence type="ECO:0000313" key="4">
    <source>
        <dbReference type="Proteomes" id="UP000286287"/>
    </source>
</evidence>
<evidence type="ECO:0000256" key="1">
    <source>
        <dbReference type="SAM" id="Coils"/>
    </source>
</evidence>
<dbReference type="Proteomes" id="UP000286287">
    <property type="component" value="Unassembled WGS sequence"/>
</dbReference>
<reference evidence="3 4" key="1">
    <citation type="submission" date="2018-09" db="EMBL/GenBank/DDBJ databases">
        <authorList>
            <person name="Zhu H."/>
        </authorList>
    </citation>
    <scope>NUCLEOTIDE SEQUENCE [LARGE SCALE GENOMIC DNA]</scope>
    <source>
        <strain evidence="3 4">K2S05-167</strain>
    </source>
</reference>
<dbReference type="RefSeq" id="WP_119766908.1">
    <property type="nucleotide sequence ID" value="NZ_QYUJ01000030.1"/>
</dbReference>
<comment type="caution">
    <text evidence="3">The sequence shown here is derived from an EMBL/GenBank/DDBJ whole genome shotgun (WGS) entry which is preliminary data.</text>
</comment>
<keyword evidence="4" id="KW-1185">Reference proteome</keyword>
<name>A0A418UZZ9_9DEIO</name>
<sequence length="295" mass="31909">MARVKAKPTETETAPAPAAPSVSPFEAFDTLMSTAAVDSQVRALADSQPDAQTLNTALSEALSSAHQRWGLGLHHLTHEARVSDDGTDILLLTDGREVARINEEYGAIAGAYEPMRSTDENGLSEWAALSDGYRAPADLPASSLKILIEHARDFETHWMSGKGGVHHRVWRKNDTLFVEVNRPVSAQTALSDAAWDVITSIKDRAFQRELMRRSEEVGMLGALLGARHAGAGAALARLPEAHFAVQAVVHTLKNAAGRNADEYRTALKNATAELEEAQGLITKQLGEVLRHGLNR</sequence>
<dbReference type="AlphaFoldDB" id="A0A418UZZ9"/>
<feature type="compositionally biased region" description="Low complexity" evidence="2">
    <location>
        <begin position="11"/>
        <end position="20"/>
    </location>
</feature>